<keyword evidence="3" id="KW-1185">Reference proteome</keyword>
<evidence type="ECO:0000313" key="2">
    <source>
        <dbReference type="EMBL" id="RUS33137.1"/>
    </source>
</evidence>
<feature type="compositionally biased region" description="Low complexity" evidence="1">
    <location>
        <begin position="53"/>
        <end position="71"/>
    </location>
</feature>
<dbReference type="Proteomes" id="UP000274822">
    <property type="component" value="Unassembled WGS sequence"/>
</dbReference>
<proteinExistence type="predicted"/>
<gene>
    <name evidence="2" type="ORF">BC938DRAFT_472904</name>
</gene>
<comment type="caution">
    <text evidence="2">The sequence shown here is derived from an EMBL/GenBank/DDBJ whole genome shotgun (WGS) entry which is preliminary data.</text>
</comment>
<feature type="compositionally biased region" description="Gly residues" evidence="1">
    <location>
        <begin position="42"/>
        <end position="52"/>
    </location>
</feature>
<sequence>MTALPHSNSFHLISLTSLCEDKTISQSASEPEKLGKRRRSGSGSGSGSGSDNGFGSSVSHSSDSSSHHSGSGHSGIQGNLEEEWGEFVHPAGVKPKHKRIVTWLGKIGFTAKGIVYGLIGGMIYASANRFNLPGIAIDNGSP</sequence>
<name>A0A433QTR5_9FUNG</name>
<evidence type="ECO:0000313" key="3">
    <source>
        <dbReference type="Proteomes" id="UP000274822"/>
    </source>
</evidence>
<dbReference type="AlphaFoldDB" id="A0A433QTR5"/>
<protein>
    <submittedName>
        <fullName evidence="2">Uncharacterized protein</fullName>
    </submittedName>
</protein>
<feature type="region of interest" description="Disordered" evidence="1">
    <location>
        <begin position="23"/>
        <end position="81"/>
    </location>
</feature>
<organism evidence="2 3">
    <name type="scientific">Jimgerdemannia flammicorona</name>
    <dbReference type="NCBI Taxonomy" id="994334"/>
    <lineage>
        <taxon>Eukaryota</taxon>
        <taxon>Fungi</taxon>
        <taxon>Fungi incertae sedis</taxon>
        <taxon>Mucoromycota</taxon>
        <taxon>Mucoromycotina</taxon>
        <taxon>Endogonomycetes</taxon>
        <taxon>Endogonales</taxon>
        <taxon>Endogonaceae</taxon>
        <taxon>Jimgerdemannia</taxon>
    </lineage>
</organism>
<accession>A0A433QTR5</accession>
<evidence type="ECO:0000256" key="1">
    <source>
        <dbReference type="SAM" id="MobiDB-lite"/>
    </source>
</evidence>
<dbReference type="EMBL" id="RBNJ01001457">
    <property type="protein sequence ID" value="RUS33137.1"/>
    <property type="molecule type" value="Genomic_DNA"/>
</dbReference>
<reference evidence="2 3" key="1">
    <citation type="journal article" date="2018" name="New Phytol.">
        <title>Phylogenomics of Endogonaceae and evolution of mycorrhizas within Mucoromycota.</title>
        <authorList>
            <person name="Chang Y."/>
            <person name="Desiro A."/>
            <person name="Na H."/>
            <person name="Sandor L."/>
            <person name="Lipzen A."/>
            <person name="Clum A."/>
            <person name="Barry K."/>
            <person name="Grigoriev I.V."/>
            <person name="Martin F.M."/>
            <person name="Stajich J.E."/>
            <person name="Smith M.E."/>
            <person name="Bonito G."/>
            <person name="Spatafora J.W."/>
        </authorList>
    </citation>
    <scope>NUCLEOTIDE SEQUENCE [LARGE SCALE GENOMIC DNA]</scope>
    <source>
        <strain evidence="2 3">AD002</strain>
    </source>
</reference>